<dbReference type="AlphaFoldDB" id="A0AAV5VLD6"/>
<feature type="non-terminal residue" evidence="3">
    <location>
        <position position="1"/>
    </location>
</feature>
<comment type="caution">
    <text evidence="3">The sequence shown here is derived from an EMBL/GenBank/DDBJ whole genome shotgun (WGS) entry which is preliminary data.</text>
</comment>
<name>A0AAV5VLD6_9BILA</name>
<feature type="non-terminal residue" evidence="3">
    <location>
        <position position="182"/>
    </location>
</feature>
<keyword evidence="1" id="KW-0175">Coiled coil</keyword>
<feature type="coiled-coil region" evidence="1">
    <location>
        <begin position="152"/>
        <end position="179"/>
    </location>
</feature>
<reference evidence="3" key="1">
    <citation type="submission" date="2023-10" db="EMBL/GenBank/DDBJ databases">
        <title>Genome assembly of Pristionchus species.</title>
        <authorList>
            <person name="Yoshida K."/>
            <person name="Sommer R.J."/>
        </authorList>
    </citation>
    <scope>NUCLEOTIDE SEQUENCE</scope>
    <source>
        <strain evidence="3">RS5133</strain>
    </source>
</reference>
<evidence type="ECO:0000313" key="4">
    <source>
        <dbReference type="Proteomes" id="UP001432322"/>
    </source>
</evidence>
<keyword evidence="4" id="KW-1185">Reference proteome</keyword>
<protein>
    <submittedName>
        <fullName evidence="3">Uncharacterized protein</fullName>
    </submittedName>
</protein>
<feature type="compositionally biased region" description="Polar residues" evidence="2">
    <location>
        <begin position="55"/>
        <end position="64"/>
    </location>
</feature>
<organism evidence="3 4">
    <name type="scientific">Pristionchus fissidentatus</name>
    <dbReference type="NCBI Taxonomy" id="1538716"/>
    <lineage>
        <taxon>Eukaryota</taxon>
        <taxon>Metazoa</taxon>
        <taxon>Ecdysozoa</taxon>
        <taxon>Nematoda</taxon>
        <taxon>Chromadorea</taxon>
        <taxon>Rhabditida</taxon>
        <taxon>Rhabditina</taxon>
        <taxon>Diplogasteromorpha</taxon>
        <taxon>Diplogasteroidea</taxon>
        <taxon>Neodiplogasteridae</taxon>
        <taxon>Pristionchus</taxon>
    </lineage>
</organism>
<evidence type="ECO:0000256" key="2">
    <source>
        <dbReference type="SAM" id="MobiDB-lite"/>
    </source>
</evidence>
<feature type="compositionally biased region" description="Low complexity" evidence="2">
    <location>
        <begin position="1"/>
        <end position="14"/>
    </location>
</feature>
<dbReference type="Proteomes" id="UP001432322">
    <property type="component" value="Unassembled WGS sequence"/>
</dbReference>
<proteinExistence type="predicted"/>
<accession>A0AAV5VLD6</accession>
<feature type="region of interest" description="Disordered" evidence="2">
    <location>
        <begin position="1"/>
        <end position="23"/>
    </location>
</feature>
<feature type="region of interest" description="Disordered" evidence="2">
    <location>
        <begin position="55"/>
        <end position="79"/>
    </location>
</feature>
<evidence type="ECO:0000256" key="1">
    <source>
        <dbReference type="SAM" id="Coils"/>
    </source>
</evidence>
<gene>
    <name evidence="3" type="ORF">PFISCL1PPCAC_11528</name>
</gene>
<evidence type="ECO:0000313" key="3">
    <source>
        <dbReference type="EMBL" id="GMT20231.1"/>
    </source>
</evidence>
<sequence>LSHSAPSSDPSSSSQFPIYTNNNDSHVLSMHKARMNSLRNNDRLTLAQDTRNGLSETLAPTSGLITIEEANPPSDDNRTAAVTVGSVPERDRVAAAAAAQHTARGLATTAPTKGRMGLQQRAAAAADAAVERATAAATSRMQPSVQMGDSSFSSTELRMRELEDQMEELTKKCERMQILMMV</sequence>
<dbReference type="EMBL" id="BTSY01000003">
    <property type="protein sequence ID" value="GMT20231.1"/>
    <property type="molecule type" value="Genomic_DNA"/>
</dbReference>